<organism evidence="1">
    <name type="scientific">Vitis vinifera</name>
    <name type="common">Grape</name>
    <dbReference type="NCBI Taxonomy" id="29760"/>
    <lineage>
        <taxon>Eukaryota</taxon>
        <taxon>Viridiplantae</taxon>
        <taxon>Streptophyta</taxon>
        <taxon>Embryophyta</taxon>
        <taxon>Tracheophyta</taxon>
        <taxon>Spermatophyta</taxon>
        <taxon>Magnoliopsida</taxon>
        <taxon>eudicotyledons</taxon>
        <taxon>Gunneridae</taxon>
        <taxon>Pentapetalae</taxon>
        <taxon>rosids</taxon>
        <taxon>Vitales</taxon>
        <taxon>Vitaceae</taxon>
        <taxon>Viteae</taxon>
        <taxon>Vitis</taxon>
    </lineage>
</organism>
<sequence>MEFIFWIEQEILGSSGGKAQKNWRREQLPPRLPRLKLRSSHCHGLMVPSFPTNLGMIVNMADEFCTRLSQNHEDLCLLSPSESGAKFEKKNRGGGLEAGTSGERCIQLRICPCESSSLSVQGAVMKYGFKHEMIQFTCSKIGWFGRLPLGVFINL</sequence>
<accession>A5B1F4</accession>
<protein>
    <submittedName>
        <fullName evidence="1">Uncharacterized protein</fullName>
    </submittedName>
</protein>
<proteinExistence type="predicted"/>
<gene>
    <name evidence="1" type="ORF">VITISV_000188</name>
</gene>
<evidence type="ECO:0000313" key="1">
    <source>
        <dbReference type="EMBL" id="CAN63057.1"/>
    </source>
</evidence>
<dbReference type="EMBL" id="AM443274">
    <property type="protein sequence ID" value="CAN63057.1"/>
    <property type="molecule type" value="Genomic_DNA"/>
</dbReference>
<name>A5B1F4_VITVI</name>
<dbReference type="AlphaFoldDB" id="A5B1F4"/>
<reference evidence="1" key="1">
    <citation type="journal article" date="2007" name="PLoS ONE">
        <title>The first genome sequence of an elite grapevine cultivar (Pinot noir Vitis vinifera L.): coping with a highly heterozygous genome.</title>
        <authorList>
            <person name="Velasco R."/>
            <person name="Zharkikh A."/>
            <person name="Troggio M."/>
            <person name="Cartwright D.A."/>
            <person name="Cestaro A."/>
            <person name="Pruss D."/>
            <person name="Pindo M."/>
            <person name="FitzGerald L.M."/>
            <person name="Vezzulli S."/>
            <person name="Reid J."/>
            <person name="Malacarne G."/>
            <person name="Iliev D."/>
            <person name="Coppola G."/>
            <person name="Wardell B."/>
            <person name="Micheletti D."/>
            <person name="Macalma T."/>
            <person name="Facci M."/>
            <person name="Mitchell J.T."/>
            <person name="Perazzolli M."/>
            <person name="Eldredge G."/>
            <person name="Gatto P."/>
            <person name="Oyzerski R."/>
            <person name="Moretto M."/>
            <person name="Gutin N."/>
            <person name="Stefanini M."/>
            <person name="Chen Y."/>
            <person name="Segala C."/>
            <person name="Davenport C."/>
            <person name="Dematte L."/>
            <person name="Mraz A."/>
            <person name="Battilana J."/>
            <person name="Stormo K."/>
            <person name="Costa F."/>
            <person name="Tao Q."/>
            <person name="Si-Ammour A."/>
            <person name="Harkins T."/>
            <person name="Lackey A."/>
            <person name="Perbost C."/>
            <person name="Taillon B."/>
            <person name="Stella A."/>
            <person name="Solovyev V."/>
            <person name="Fawcett J.A."/>
            <person name="Sterck L."/>
            <person name="Vandepoele K."/>
            <person name="Grando S.M."/>
            <person name="Toppo S."/>
            <person name="Moser C."/>
            <person name="Lanchbury J."/>
            <person name="Bogden R."/>
            <person name="Skolnick M."/>
            <person name="Sgaramella V."/>
            <person name="Bhatnagar S.K."/>
            <person name="Fontana P."/>
            <person name="Gutin A."/>
            <person name="Van de Peer Y."/>
            <person name="Salamini F."/>
            <person name="Viola R."/>
        </authorList>
    </citation>
    <scope>NUCLEOTIDE SEQUENCE</scope>
</reference>